<organism evidence="11 12">
    <name type="scientific">Spongiibacter nanhainus</name>
    <dbReference type="NCBI Taxonomy" id="2794344"/>
    <lineage>
        <taxon>Bacteria</taxon>
        <taxon>Pseudomonadati</taxon>
        <taxon>Pseudomonadota</taxon>
        <taxon>Gammaproteobacteria</taxon>
        <taxon>Cellvibrionales</taxon>
        <taxon>Spongiibacteraceae</taxon>
        <taxon>Spongiibacter</taxon>
    </lineage>
</organism>
<feature type="binding site" evidence="8">
    <location>
        <position position="212"/>
    </location>
    <ligand>
        <name>substrate</name>
    </ligand>
</feature>
<evidence type="ECO:0000313" key="12">
    <source>
        <dbReference type="Proteomes" id="UP000596063"/>
    </source>
</evidence>
<keyword evidence="6" id="KW-0961">Cell wall biogenesis/degradation</keyword>
<dbReference type="Gene3D" id="3.40.710.10">
    <property type="entry name" value="DD-peptidase/beta-lactamase superfamily"/>
    <property type="match status" value="1"/>
</dbReference>
<feature type="active site" description="Acyl-ester intermediate" evidence="7">
    <location>
        <position position="48"/>
    </location>
</feature>
<dbReference type="GO" id="GO:0009252">
    <property type="term" value="P:peptidoglycan biosynthetic process"/>
    <property type="evidence" value="ECO:0007669"/>
    <property type="project" value="UniProtKB-KW"/>
</dbReference>
<reference evidence="11 12" key="1">
    <citation type="submission" date="2020-12" db="EMBL/GenBank/DDBJ databases">
        <authorList>
            <person name="Shan Y."/>
        </authorList>
    </citation>
    <scope>NUCLEOTIDE SEQUENCE [LARGE SCALE GENOMIC DNA]</scope>
    <source>
        <strain evidence="12">csc3.9</strain>
    </source>
</reference>
<dbReference type="GO" id="GO:0008360">
    <property type="term" value="P:regulation of cell shape"/>
    <property type="evidence" value="ECO:0007669"/>
    <property type="project" value="UniProtKB-KW"/>
</dbReference>
<keyword evidence="4" id="KW-0133">Cell shape</keyword>
<keyword evidence="12" id="KW-1185">Reference proteome</keyword>
<evidence type="ECO:0000256" key="4">
    <source>
        <dbReference type="ARBA" id="ARBA00022960"/>
    </source>
</evidence>
<dbReference type="Proteomes" id="UP000596063">
    <property type="component" value="Chromosome"/>
</dbReference>
<evidence type="ECO:0000256" key="9">
    <source>
        <dbReference type="RuleBase" id="RU004016"/>
    </source>
</evidence>
<dbReference type="EMBL" id="CP066167">
    <property type="protein sequence ID" value="QQD20201.1"/>
    <property type="molecule type" value="Genomic_DNA"/>
</dbReference>
<dbReference type="InterPro" id="IPR001967">
    <property type="entry name" value="Peptidase_S11_N"/>
</dbReference>
<dbReference type="KEGG" id="snan:I6N98_14895"/>
<feature type="active site" description="Proton acceptor" evidence="7">
    <location>
        <position position="51"/>
    </location>
</feature>
<evidence type="ECO:0000313" key="11">
    <source>
        <dbReference type="EMBL" id="QQD20201.1"/>
    </source>
</evidence>
<dbReference type="GO" id="GO:0006508">
    <property type="term" value="P:proteolysis"/>
    <property type="evidence" value="ECO:0007669"/>
    <property type="project" value="InterPro"/>
</dbReference>
<dbReference type="AlphaFoldDB" id="A0A7T4R495"/>
<sequence length="291" mass="31353">MVVGPAALAGAAKQAMPKLASVSAAAMDAESGEMLLEKHANLQMPIASITKVMTAMVTLDANLDLNEKIRFSEQDRVAIDHYFSRIRTGSELPRGEVIRIALMSSENLAAASLARTYPGGSRAFVKAMNAKAAALGMSNTQFVDSSGLSEQNVSTASDLVKLVAAAAKYPTLREYSTTTVHTANFSRPRYKLAYVNTNPLVRYERWPADVSKTGYLDKAGRCLVMKTEVDGRPVVLVMLDSFGKRSPIGDAGRIKRWLETGNGGSVASSAWNYQRNKLAGYLAKQPTASLN</sequence>
<evidence type="ECO:0000256" key="5">
    <source>
        <dbReference type="ARBA" id="ARBA00022984"/>
    </source>
</evidence>
<feature type="domain" description="Peptidase S11 D-alanyl-D-alanine carboxypeptidase A N-terminal" evidence="10">
    <location>
        <begin position="14"/>
        <end position="242"/>
    </location>
</feature>
<evidence type="ECO:0000256" key="6">
    <source>
        <dbReference type="ARBA" id="ARBA00023316"/>
    </source>
</evidence>
<dbReference type="InterPro" id="IPR012338">
    <property type="entry name" value="Beta-lactam/transpept-like"/>
</dbReference>
<proteinExistence type="inferred from homology"/>
<evidence type="ECO:0000256" key="7">
    <source>
        <dbReference type="PIRSR" id="PIRSR618044-1"/>
    </source>
</evidence>
<dbReference type="PRINTS" id="PR00725">
    <property type="entry name" value="DADACBPTASE1"/>
</dbReference>
<evidence type="ECO:0000256" key="3">
    <source>
        <dbReference type="ARBA" id="ARBA00022801"/>
    </source>
</evidence>
<dbReference type="GO" id="GO:0071555">
    <property type="term" value="P:cell wall organization"/>
    <property type="evidence" value="ECO:0007669"/>
    <property type="project" value="UniProtKB-KW"/>
</dbReference>
<protein>
    <submittedName>
        <fullName evidence="11">D-alanyl-D-alanine endopeptidase</fullName>
        <ecNumber evidence="11">3.4.21.-</ecNumber>
    </submittedName>
</protein>
<dbReference type="NCBIfam" id="NF008668">
    <property type="entry name" value="PRK11669.1"/>
    <property type="match status" value="1"/>
</dbReference>
<evidence type="ECO:0000259" key="10">
    <source>
        <dbReference type="Pfam" id="PF00768"/>
    </source>
</evidence>
<name>A0A7T4R495_9GAMM</name>
<keyword evidence="5" id="KW-0573">Peptidoglycan synthesis</keyword>
<dbReference type="InterPro" id="IPR018044">
    <property type="entry name" value="Peptidase_S11"/>
</dbReference>
<evidence type="ECO:0000256" key="8">
    <source>
        <dbReference type="PIRSR" id="PIRSR618044-2"/>
    </source>
</evidence>
<dbReference type="PANTHER" id="PTHR21581:SF26">
    <property type="entry name" value="D-ALANYL-D-ALANINE ENDOPEPTIDASE"/>
    <property type="match status" value="1"/>
</dbReference>
<feature type="active site" evidence="7">
    <location>
        <position position="105"/>
    </location>
</feature>
<dbReference type="GO" id="GO:0009002">
    <property type="term" value="F:serine-type D-Ala-D-Ala carboxypeptidase activity"/>
    <property type="evidence" value="ECO:0007669"/>
    <property type="project" value="InterPro"/>
</dbReference>
<evidence type="ECO:0000256" key="1">
    <source>
        <dbReference type="ARBA" id="ARBA00007164"/>
    </source>
</evidence>
<accession>A0A7T4R495</accession>
<dbReference type="SUPFAM" id="SSF56601">
    <property type="entry name" value="beta-lactamase/transpeptidase-like"/>
    <property type="match status" value="1"/>
</dbReference>
<dbReference type="Pfam" id="PF00768">
    <property type="entry name" value="Peptidase_S11"/>
    <property type="match status" value="1"/>
</dbReference>
<keyword evidence="2" id="KW-0732">Signal</keyword>
<evidence type="ECO:0000256" key="2">
    <source>
        <dbReference type="ARBA" id="ARBA00022729"/>
    </source>
</evidence>
<dbReference type="EC" id="3.4.21.-" evidence="11"/>
<gene>
    <name evidence="11" type="primary">pbpG</name>
    <name evidence="11" type="ORF">I6N98_14895</name>
</gene>
<comment type="similarity">
    <text evidence="1 9">Belongs to the peptidase S11 family.</text>
</comment>
<keyword evidence="3 11" id="KW-0378">Hydrolase</keyword>
<dbReference type="PANTHER" id="PTHR21581">
    <property type="entry name" value="D-ALANYL-D-ALANINE CARBOXYPEPTIDASE"/>
    <property type="match status" value="1"/>
</dbReference>